<evidence type="ECO:0000259" key="1">
    <source>
        <dbReference type="PROSITE" id="PS50883"/>
    </source>
</evidence>
<dbReference type="Gene3D" id="3.30.450.20">
    <property type="entry name" value="PAS domain"/>
    <property type="match status" value="3"/>
</dbReference>
<dbReference type="PANTHER" id="PTHR44757:SF2">
    <property type="entry name" value="BIOFILM ARCHITECTURE MAINTENANCE PROTEIN MBAA"/>
    <property type="match status" value="1"/>
</dbReference>
<accession>A0A2G8TCD5</accession>
<dbReference type="Pfam" id="PF00563">
    <property type="entry name" value="EAL"/>
    <property type="match status" value="1"/>
</dbReference>
<sequence length="891" mass="97632">MMAKRTARLLGSLLWPLLALLACATIWSLTIARANVEWERANAAVTKDAGAYAKAYEQYVTRSVGQMDQVTMQLKHSWEHSRNPRLIEDLKRDGMFTDSAYVAVSIVDRQGVVRSSTQAATGAPNLAHTRLFAHHRDNISSALRVGVLPGELAYSQEVVLFTRRLDTADDGFDGVVVLVVDARYFTSFVGPAALGEHGIVALVGADTRLRIEQRGDGTMADGGAASILPHSAATWRGASGVQLVQGDAGFADGIGRVLGWRQSSAYPLVALVGLSHRDAVAGAQLYWQEGRTTAILASVCLLLVGSLAAAFSARAAARLREQDEVRNAYRTATESANDGFYMVAAMRDRQGRIVDFRIVDCNERGAFFYGMQRDELVGTRLSLIDSGLFGEQLLSTYRKAMEHGFHEDDRRMPSDNRLNIRWGHRRIVRVGNGLAVTLQDVSERKAHEAQLERLANEDSLTGLPNRHWMLEFMPRAIDKARASGTGFAILFIDLDEFKQVNDSQGHAVGDQLLQAAGRRLSALLRPTDHVVRFGGDEFIVLLDPYDGDPQVAAIAARIVAAFNDPFAIADDAQAVGASVGISVFPRDGADAETLIKHSDIAMYAGKSDGKGQFRFFDPALSATLKSKARLKHGLLEAIEREQFTLYYQPRVDTHTGELLSMEALLRWRHPALGMVSPAEFIPLAEASGLILRIGEMVIDMACAQLAAWQRAGARVVPVSINVSPKQFKRGGVKHQLTAALHRHGVAAALLEVEITESAMMGDQDEIIAELAAIRSLGVKLHVDDFGTGYSSLSQLQRLRMDVLKVDRAFTAELGTSREGRVFFQAIVSMAHALEMSVVAEGVETEQQLDILRALKCNEVQGYFIARPMPADDMQVMMERRFLLQPVETMDA</sequence>
<dbReference type="SUPFAM" id="SSF55073">
    <property type="entry name" value="Nucleotide cyclase"/>
    <property type="match status" value="1"/>
</dbReference>
<gene>
    <name evidence="3" type="ORF">CR105_16890</name>
</gene>
<evidence type="ECO:0000259" key="2">
    <source>
        <dbReference type="PROSITE" id="PS50887"/>
    </source>
</evidence>
<evidence type="ECO:0000313" key="3">
    <source>
        <dbReference type="EMBL" id="PIL43715.1"/>
    </source>
</evidence>
<comment type="caution">
    <text evidence="3">The sequence shown here is derived from an EMBL/GenBank/DDBJ whole genome shotgun (WGS) entry which is preliminary data.</text>
</comment>
<dbReference type="InterPro" id="IPR029787">
    <property type="entry name" value="Nucleotide_cyclase"/>
</dbReference>
<dbReference type="CDD" id="cd01949">
    <property type="entry name" value="GGDEF"/>
    <property type="match status" value="1"/>
</dbReference>
<dbReference type="InterPro" id="IPR000160">
    <property type="entry name" value="GGDEF_dom"/>
</dbReference>
<dbReference type="InterPro" id="IPR001633">
    <property type="entry name" value="EAL_dom"/>
</dbReference>
<dbReference type="EMBL" id="PDOC01000011">
    <property type="protein sequence ID" value="PIL43715.1"/>
    <property type="molecule type" value="Genomic_DNA"/>
</dbReference>
<dbReference type="InterPro" id="IPR035919">
    <property type="entry name" value="EAL_sf"/>
</dbReference>
<name>A0A2G8TCD5_9BURK</name>
<dbReference type="InterPro" id="IPR052155">
    <property type="entry name" value="Biofilm_reg_signaling"/>
</dbReference>
<dbReference type="InterPro" id="IPR043128">
    <property type="entry name" value="Rev_trsase/Diguanyl_cyclase"/>
</dbReference>
<dbReference type="RefSeq" id="WP_099790291.1">
    <property type="nucleotide sequence ID" value="NZ_JBHLYV010000019.1"/>
</dbReference>
<dbReference type="SUPFAM" id="SSF141868">
    <property type="entry name" value="EAL domain-like"/>
    <property type="match status" value="1"/>
</dbReference>
<dbReference type="SMART" id="SM00052">
    <property type="entry name" value="EAL"/>
    <property type="match status" value="1"/>
</dbReference>
<dbReference type="PROSITE" id="PS51257">
    <property type="entry name" value="PROKAR_LIPOPROTEIN"/>
    <property type="match status" value="1"/>
</dbReference>
<keyword evidence="4" id="KW-1185">Reference proteome</keyword>
<proteinExistence type="predicted"/>
<dbReference type="Gene3D" id="3.20.20.450">
    <property type="entry name" value="EAL domain"/>
    <property type="match status" value="1"/>
</dbReference>
<protein>
    <submittedName>
        <fullName evidence="3">GGDEF-domain containing protein</fullName>
    </submittedName>
</protein>
<evidence type="ECO:0000313" key="4">
    <source>
        <dbReference type="Proteomes" id="UP000230390"/>
    </source>
</evidence>
<feature type="domain" description="GGDEF" evidence="2">
    <location>
        <begin position="485"/>
        <end position="618"/>
    </location>
</feature>
<dbReference type="CDD" id="cd01948">
    <property type="entry name" value="EAL"/>
    <property type="match status" value="1"/>
</dbReference>
<dbReference type="FunFam" id="3.20.20.450:FF:000001">
    <property type="entry name" value="Cyclic di-GMP phosphodiesterase yahA"/>
    <property type="match status" value="1"/>
</dbReference>
<dbReference type="Proteomes" id="UP000230390">
    <property type="component" value="Unassembled WGS sequence"/>
</dbReference>
<reference evidence="3 4" key="1">
    <citation type="submission" date="2017-10" db="EMBL/GenBank/DDBJ databases">
        <title>Massilia psychrophilum sp. nov., a novel purple-pigmented bacterium isolated from Tianshan glacier, Xinjiang Municipality, China.</title>
        <authorList>
            <person name="Wang H."/>
        </authorList>
    </citation>
    <scope>NUCLEOTIDE SEQUENCE [LARGE SCALE GENOMIC DNA]</scope>
    <source>
        <strain evidence="3 4">JCM 30074</strain>
    </source>
</reference>
<dbReference type="SUPFAM" id="SSF55785">
    <property type="entry name" value="PYP-like sensor domain (PAS domain)"/>
    <property type="match status" value="1"/>
</dbReference>
<dbReference type="InterPro" id="IPR035965">
    <property type="entry name" value="PAS-like_dom_sf"/>
</dbReference>
<dbReference type="OrthoDB" id="9813903at2"/>
<dbReference type="AlphaFoldDB" id="A0A2G8TCD5"/>
<feature type="domain" description="EAL" evidence="1">
    <location>
        <begin position="627"/>
        <end position="881"/>
    </location>
</feature>
<dbReference type="SMART" id="SM00267">
    <property type="entry name" value="GGDEF"/>
    <property type="match status" value="1"/>
</dbReference>
<dbReference type="PROSITE" id="PS50883">
    <property type="entry name" value="EAL"/>
    <property type="match status" value="1"/>
</dbReference>
<dbReference type="Pfam" id="PF00990">
    <property type="entry name" value="GGDEF"/>
    <property type="match status" value="1"/>
</dbReference>
<dbReference type="NCBIfam" id="TIGR00254">
    <property type="entry name" value="GGDEF"/>
    <property type="match status" value="1"/>
</dbReference>
<organism evidence="3 4">
    <name type="scientific">Massilia eurypsychrophila</name>
    <dbReference type="NCBI Taxonomy" id="1485217"/>
    <lineage>
        <taxon>Bacteria</taxon>
        <taxon>Pseudomonadati</taxon>
        <taxon>Pseudomonadota</taxon>
        <taxon>Betaproteobacteria</taxon>
        <taxon>Burkholderiales</taxon>
        <taxon>Oxalobacteraceae</taxon>
        <taxon>Telluria group</taxon>
        <taxon>Massilia</taxon>
    </lineage>
</organism>
<dbReference type="CDD" id="cd12915">
    <property type="entry name" value="PDC2_DGC_like"/>
    <property type="match status" value="1"/>
</dbReference>
<dbReference type="PROSITE" id="PS50887">
    <property type="entry name" value="GGDEF"/>
    <property type="match status" value="1"/>
</dbReference>
<dbReference type="PANTHER" id="PTHR44757">
    <property type="entry name" value="DIGUANYLATE CYCLASE DGCP"/>
    <property type="match status" value="1"/>
</dbReference>
<dbReference type="Gene3D" id="3.30.70.270">
    <property type="match status" value="1"/>
</dbReference>